<gene>
    <name evidence="3" type="ORF">D3H65_32560</name>
</gene>
<evidence type="ECO:0000259" key="2">
    <source>
        <dbReference type="Pfam" id="PF07940"/>
    </source>
</evidence>
<comment type="subcellular location">
    <subcellularLocation>
        <location evidence="1">Cell envelope</location>
    </subcellularLocation>
</comment>
<reference evidence="3 4" key="1">
    <citation type="submission" date="2018-09" db="EMBL/GenBank/DDBJ databases">
        <title>Genome sequencing of strain 6GH32-13.</title>
        <authorList>
            <person name="Weon H.-Y."/>
            <person name="Heo J."/>
            <person name="Kwon S.-W."/>
        </authorList>
    </citation>
    <scope>NUCLEOTIDE SEQUENCE [LARGE SCALE GENOMIC DNA]</scope>
    <source>
        <strain evidence="3 4">5GH32-13</strain>
    </source>
</reference>
<dbReference type="InterPro" id="IPR012480">
    <property type="entry name" value="Hepar_II_III_C"/>
</dbReference>
<organism evidence="3 4">
    <name type="scientific">Paraflavitalea soli</name>
    <dbReference type="NCBI Taxonomy" id="2315862"/>
    <lineage>
        <taxon>Bacteria</taxon>
        <taxon>Pseudomonadati</taxon>
        <taxon>Bacteroidota</taxon>
        <taxon>Chitinophagia</taxon>
        <taxon>Chitinophagales</taxon>
        <taxon>Chitinophagaceae</taxon>
        <taxon>Paraflavitalea</taxon>
    </lineage>
</organism>
<evidence type="ECO:0000313" key="4">
    <source>
        <dbReference type="Proteomes" id="UP000263900"/>
    </source>
</evidence>
<feature type="domain" description="Heparinase II/III-like C-terminal" evidence="2">
    <location>
        <begin position="432"/>
        <end position="585"/>
    </location>
</feature>
<proteinExistence type="predicted"/>
<dbReference type="SUPFAM" id="SSF48230">
    <property type="entry name" value="Chondroitin AC/alginate lyase"/>
    <property type="match status" value="1"/>
</dbReference>
<evidence type="ECO:0000256" key="1">
    <source>
        <dbReference type="ARBA" id="ARBA00004196"/>
    </source>
</evidence>
<dbReference type="Gene3D" id="2.70.98.70">
    <property type="match status" value="1"/>
</dbReference>
<dbReference type="GO" id="GO:0030313">
    <property type="term" value="C:cell envelope"/>
    <property type="evidence" value="ECO:0007669"/>
    <property type="project" value="UniProtKB-SubCell"/>
</dbReference>
<dbReference type="GO" id="GO:0016829">
    <property type="term" value="F:lyase activity"/>
    <property type="evidence" value="ECO:0007669"/>
    <property type="project" value="InterPro"/>
</dbReference>
<keyword evidence="4" id="KW-1185">Reference proteome</keyword>
<dbReference type="OrthoDB" id="9793856at2"/>
<dbReference type="EMBL" id="CP032157">
    <property type="protein sequence ID" value="AXY78436.1"/>
    <property type="molecule type" value="Genomic_DNA"/>
</dbReference>
<dbReference type="Gene3D" id="1.50.10.100">
    <property type="entry name" value="Chondroitin AC/alginate lyase"/>
    <property type="match status" value="1"/>
</dbReference>
<dbReference type="Proteomes" id="UP000263900">
    <property type="component" value="Chromosome"/>
</dbReference>
<name>A0A3B7MZD1_9BACT</name>
<evidence type="ECO:0000313" key="3">
    <source>
        <dbReference type="EMBL" id="AXY78436.1"/>
    </source>
</evidence>
<accession>A0A3B7MZD1</accession>
<dbReference type="RefSeq" id="WP_119054308.1">
    <property type="nucleotide sequence ID" value="NZ_CP032157.1"/>
</dbReference>
<dbReference type="InterPro" id="IPR008929">
    <property type="entry name" value="Chondroitin_lyas"/>
</dbReference>
<sequence>MRLSYVLIIATFLAPVRVSGQAERNMLTGKYDSAWLATSLSMQEVAKAWPSYADRARWASLDTVYRRQLIREGETAFNYQWQVVPATAYLEYVRTGNRYIMEDIYNMNVTALKKLVFAELAEGKERFVPQIINGVWTLCEVTSWSISASIGLQRQGPGLPDVNEPVFELGAGITSNVMAWTYHLFRSTFDRYSPLIAQRMKQEINRRILQPYYTRNDFWWMALDGKQRMVNNWNVWLNFNALTCILLVEDDAAQRAAGIYKTMRSVDQFINYYKDDGACEEGPAYWSHAGGMLYNYLSLLKQATGGGIDLFDKSLIKNIGSYIGKAYIDSNYYLNYADAAAKLTTDAGIVYLYGKATGDQQLMSFGAYLAGQQQWQKAVPVETMYGGLRNLFMAAEVLATPPAQPLMASGWMVGTGIAIARDEAGSAKGFYFSALAGHNEESHNHNDVGTCVLFYNSRPVLIDVGSGTYTGQTFGPQRYSIWTMRSAYHNVPLINGVEQQAGKQYAARAVQFKDTGPLVSFRADIAAAYPAEAKVDTWLRSYTLQRGHSFTIGDEYRLQANNGRNALHFITSAAVSQKKEGVLLLDTGRDSLELTYDPRLFKVTVEPITIDDKKLLQSWPPLVYRLVFSMTGHRTRGKHRLVVKKAS</sequence>
<dbReference type="Pfam" id="PF07940">
    <property type="entry name" value="Hepar_II_III_C"/>
    <property type="match status" value="1"/>
</dbReference>
<dbReference type="AlphaFoldDB" id="A0A3B7MZD1"/>
<dbReference type="KEGG" id="pseg:D3H65_32560"/>
<protein>
    <recommendedName>
        <fullName evidence="2">Heparinase II/III-like C-terminal domain-containing protein</fullName>
    </recommendedName>
</protein>